<reference evidence="1 2" key="1">
    <citation type="journal article" date="2012" name="J. Bacteriol.">
        <title>Genome Sequence of the Protease-Producing Bacterium Rheinheimera nanhaiensis E407-8T, Isolated from Deep-Sea Sediment of the South China Sea.</title>
        <authorList>
            <person name="Zhang X.-Y."/>
            <person name="Zhang Y.-J."/>
            <person name="Qin Q.-L."/>
            <person name="Xie B.-B."/>
            <person name="Chen X.-L."/>
            <person name="Zhou B.-C."/>
            <person name="Zhang Y.-Z."/>
        </authorList>
    </citation>
    <scope>NUCLEOTIDE SEQUENCE [LARGE SCALE GENOMIC DNA]</scope>
    <source>
        <strain evidence="1 2">E407-8</strain>
    </source>
</reference>
<sequence length="323" mass="36231">MNEEWKKAVIHLECATDSEHFYDRIKRMDELRKKLDSGEISQEEFGQEISGRSRDLRFHGTALFISHNQRRYLLTARHVLFDEHSAKRELEEEIQRAEGWPEHSRGHILSSANERALNNIFNIVFRVPSLDEVMSGSDSGRREFLMNLGAGASFTVPYTFSSPDLDLALVSLDQRDERFADELIALGYSPIPSDLIEDGPSSEGAEVFTVGFPSATALLGQISQHPASAHWSSSHLSLPVFSWGKVSMLHAQLPFYWCDMSIYPGNSGGPVIENGRLVGVVSAQATLPIDDAPNVRTRIPFGKIIKTCFVKELLETQEAKDQR</sequence>
<organism evidence="1 2">
    <name type="scientific">Rheinheimera nanhaiensis E407-8</name>
    <dbReference type="NCBI Taxonomy" id="562729"/>
    <lineage>
        <taxon>Bacteria</taxon>
        <taxon>Pseudomonadati</taxon>
        <taxon>Pseudomonadota</taxon>
        <taxon>Gammaproteobacteria</taxon>
        <taxon>Chromatiales</taxon>
        <taxon>Chromatiaceae</taxon>
        <taxon>Rheinheimera</taxon>
    </lineage>
</organism>
<dbReference type="AlphaFoldDB" id="I1DXE6"/>
<dbReference type="Proteomes" id="UP000004374">
    <property type="component" value="Unassembled WGS sequence"/>
</dbReference>
<dbReference type="OrthoDB" id="9758917at2"/>
<comment type="caution">
    <text evidence="1">The sequence shown here is derived from an EMBL/GenBank/DDBJ whole genome shotgun (WGS) entry which is preliminary data.</text>
</comment>
<dbReference type="SUPFAM" id="SSF50494">
    <property type="entry name" value="Trypsin-like serine proteases"/>
    <property type="match status" value="1"/>
</dbReference>
<evidence type="ECO:0000313" key="1">
    <source>
        <dbReference type="EMBL" id="GAB58724.1"/>
    </source>
</evidence>
<evidence type="ECO:0000313" key="2">
    <source>
        <dbReference type="Proteomes" id="UP000004374"/>
    </source>
</evidence>
<evidence type="ECO:0008006" key="3">
    <source>
        <dbReference type="Google" id="ProtNLM"/>
    </source>
</evidence>
<name>I1DXE6_9GAMM</name>
<dbReference type="Gene3D" id="2.40.10.120">
    <property type="match status" value="1"/>
</dbReference>
<dbReference type="InterPro" id="IPR009003">
    <property type="entry name" value="Peptidase_S1_PA"/>
</dbReference>
<keyword evidence="2" id="KW-1185">Reference proteome</keyword>
<dbReference type="RefSeq" id="WP_008220653.1">
    <property type="nucleotide sequence ID" value="NZ_BAFK01000008.1"/>
</dbReference>
<dbReference type="Pfam" id="PF13365">
    <property type="entry name" value="Trypsin_2"/>
    <property type="match status" value="1"/>
</dbReference>
<protein>
    <recommendedName>
        <fullName evidence="3">Trypsin-like peptidase domain-containing protein</fullName>
    </recommendedName>
</protein>
<gene>
    <name evidence="1" type="ORF">RNAN_1712</name>
</gene>
<dbReference type="EMBL" id="BAFK01000008">
    <property type="protein sequence ID" value="GAB58724.1"/>
    <property type="molecule type" value="Genomic_DNA"/>
</dbReference>
<accession>I1DXE6</accession>
<proteinExistence type="predicted"/>